<dbReference type="GO" id="GO:0090575">
    <property type="term" value="C:RNA polymerase II transcription regulator complex"/>
    <property type="evidence" value="ECO:0007669"/>
    <property type="project" value="TreeGrafter"/>
</dbReference>
<dbReference type="GeneID" id="18914624"/>
<dbReference type="Pfam" id="PF00010">
    <property type="entry name" value="HLH"/>
    <property type="match status" value="1"/>
</dbReference>
<evidence type="ECO:0000259" key="4">
    <source>
        <dbReference type="PROSITE" id="PS50888"/>
    </source>
</evidence>
<dbReference type="Gene3D" id="4.10.280.10">
    <property type="entry name" value="Helix-loop-helix DNA-binding domain"/>
    <property type="match status" value="1"/>
</dbReference>
<feature type="compositionally biased region" description="Low complexity" evidence="3">
    <location>
        <begin position="383"/>
        <end position="399"/>
    </location>
</feature>
<dbReference type="InterPro" id="IPR040106">
    <property type="entry name" value="Esc1_bHLHzip"/>
</dbReference>
<organism evidence="5 6">
    <name type="scientific">Phanerochaete carnosa (strain HHB-10118-sp)</name>
    <name type="common">White-rot fungus</name>
    <name type="synonym">Peniophora carnosa</name>
    <dbReference type="NCBI Taxonomy" id="650164"/>
    <lineage>
        <taxon>Eukaryota</taxon>
        <taxon>Fungi</taxon>
        <taxon>Dikarya</taxon>
        <taxon>Basidiomycota</taxon>
        <taxon>Agaricomycotina</taxon>
        <taxon>Agaricomycetes</taxon>
        <taxon>Polyporales</taxon>
        <taxon>Phanerochaetaceae</taxon>
        <taxon>Phanerochaete</taxon>
    </lineage>
</organism>
<evidence type="ECO:0000256" key="1">
    <source>
        <dbReference type="ARBA" id="ARBA00023125"/>
    </source>
</evidence>
<dbReference type="Proteomes" id="UP000008370">
    <property type="component" value="Unassembled WGS sequence"/>
</dbReference>
<dbReference type="SMART" id="SM00353">
    <property type="entry name" value="HLH"/>
    <property type="match status" value="1"/>
</dbReference>
<protein>
    <recommendedName>
        <fullName evidence="4">BHLH domain-containing protein</fullName>
    </recommendedName>
</protein>
<dbReference type="EMBL" id="JH930469">
    <property type="protein sequence ID" value="EKM59077.1"/>
    <property type="molecule type" value="Genomic_DNA"/>
</dbReference>
<evidence type="ECO:0000256" key="2">
    <source>
        <dbReference type="ARBA" id="ARBA00023242"/>
    </source>
</evidence>
<dbReference type="CDD" id="cd19690">
    <property type="entry name" value="bHLHzip_spESC1_like"/>
    <property type="match status" value="1"/>
</dbReference>
<keyword evidence="6" id="KW-1185">Reference proteome</keyword>
<dbReference type="GO" id="GO:0045944">
    <property type="term" value="P:positive regulation of transcription by RNA polymerase II"/>
    <property type="evidence" value="ECO:0007669"/>
    <property type="project" value="TreeGrafter"/>
</dbReference>
<keyword evidence="2" id="KW-0539">Nucleus</keyword>
<feature type="domain" description="BHLH" evidence="4">
    <location>
        <begin position="297"/>
        <end position="348"/>
    </location>
</feature>
<evidence type="ECO:0000313" key="6">
    <source>
        <dbReference type="Proteomes" id="UP000008370"/>
    </source>
</evidence>
<feature type="compositionally biased region" description="Basic and acidic residues" evidence="3">
    <location>
        <begin position="76"/>
        <end position="92"/>
    </location>
</feature>
<dbReference type="GO" id="GO:0003700">
    <property type="term" value="F:DNA-binding transcription factor activity"/>
    <property type="evidence" value="ECO:0007669"/>
    <property type="project" value="TreeGrafter"/>
</dbReference>
<name>K5X872_PHACS</name>
<dbReference type="GO" id="GO:0046983">
    <property type="term" value="F:protein dimerization activity"/>
    <property type="evidence" value="ECO:0007669"/>
    <property type="project" value="InterPro"/>
</dbReference>
<dbReference type="STRING" id="650164.K5X872"/>
<dbReference type="RefSeq" id="XP_007391650.1">
    <property type="nucleotide sequence ID" value="XM_007391588.1"/>
</dbReference>
<feature type="region of interest" description="Disordered" evidence="3">
    <location>
        <begin position="368"/>
        <end position="464"/>
    </location>
</feature>
<dbReference type="PANTHER" id="PTHR10328">
    <property type="entry name" value="PROTEIN MAX MYC-ASSOCIATED FACTOR X"/>
    <property type="match status" value="1"/>
</dbReference>
<evidence type="ECO:0000313" key="5">
    <source>
        <dbReference type="EMBL" id="EKM59077.1"/>
    </source>
</evidence>
<dbReference type="OrthoDB" id="8964853at2759"/>
<dbReference type="PROSITE" id="PS50888">
    <property type="entry name" value="BHLH"/>
    <property type="match status" value="1"/>
</dbReference>
<keyword evidence="1" id="KW-0238">DNA-binding</keyword>
<dbReference type="InterPro" id="IPR036638">
    <property type="entry name" value="HLH_DNA-bd_sf"/>
</dbReference>
<dbReference type="AlphaFoldDB" id="K5X872"/>
<sequence>MEVDTQNPHQGLPKSLSGVDYQGRRPSLAGTKRKMSPDAASASSDIDPQLIGPGVPSGTNAEGEERVSKRRSSAFETHRMEYLNLQDRRGSGDGRVGTPGTGGSGSGGGGSGGGGQQQWWGSERREAASTPVFANTPVTAGGYTTTPSSAFADGSPHGRPPPSITTFAWPTANPPADPGQKAQPPQPANEASMAPNPQSPYDPNLAMLPPPGSFPHDRRMSVPAIAPENMPASPASASSRALRSRSRPTSRTRANQSAGTSTEQSPGPSNSAPEDGAGLSHLPSKESGSTPYSRSPELRVSHKLAERKRRKEMKDLFDELRDQLPADRGMKASKWEILSKAIDFIGQLKQTHQEMSREIDMLRHEVDGFRQGIPPPFGPGGPPHSVVYGHGPPVGVPQFQPGPPGPPGSTAPPPHPQHVQPPPPHTTAQQPPHSRPGSSQNAYPPGVQPHPNGTSNTSATENTS</sequence>
<evidence type="ECO:0000256" key="3">
    <source>
        <dbReference type="SAM" id="MobiDB-lite"/>
    </source>
</evidence>
<dbReference type="InterPro" id="IPR011598">
    <property type="entry name" value="bHLH_dom"/>
</dbReference>
<dbReference type="InParanoid" id="K5X872"/>
<feature type="compositionally biased region" description="Gly residues" evidence="3">
    <location>
        <begin position="93"/>
        <end position="116"/>
    </location>
</feature>
<feature type="compositionally biased region" description="Polar residues" evidence="3">
    <location>
        <begin position="132"/>
        <end position="149"/>
    </location>
</feature>
<feature type="region of interest" description="Disordered" evidence="3">
    <location>
        <begin position="1"/>
        <end position="312"/>
    </location>
</feature>
<accession>K5X872</accession>
<dbReference type="PANTHER" id="PTHR10328:SF15">
    <property type="entry name" value="BHLH TRANSCRIPTION FACTOR"/>
    <property type="match status" value="1"/>
</dbReference>
<feature type="compositionally biased region" description="Low complexity" evidence="3">
    <location>
        <begin position="38"/>
        <end position="47"/>
    </location>
</feature>
<reference evidence="5 6" key="1">
    <citation type="journal article" date="2012" name="BMC Genomics">
        <title>Comparative genomics of the white-rot fungi, Phanerochaete carnosa and P. chrysosporium, to elucidate the genetic basis of the distinct wood types they colonize.</title>
        <authorList>
            <person name="Suzuki H."/>
            <person name="MacDonald J."/>
            <person name="Syed K."/>
            <person name="Salamov A."/>
            <person name="Hori C."/>
            <person name="Aerts A."/>
            <person name="Henrissat B."/>
            <person name="Wiebenga A."/>
            <person name="vanKuyk P.A."/>
            <person name="Barry K."/>
            <person name="Lindquist E."/>
            <person name="LaButti K."/>
            <person name="Lapidus A."/>
            <person name="Lucas S."/>
            <person name="Coutinho P."/>
            <person name="Gong Y."/>
            <person name="Samejima M."/>
            <person name="Mahadevan R."/>
            <person name="Abou-Zaid M."/>
            <person name="de Vries R.P."/>
            <person name="Igarashi K."/>
            <person name="Yadav J.S."/>
            <person name="Grigoriev I.V."/>
            <person name="Master E.R."/>
        </authorList>
    </citation>
    <scope>NUCLEOTIDE SEQUENCE [LARGE SCALE GENOMIC DNA]</scope>
    <source>
        <strain evidence="5 6">HHB-10118-sp</strain>
    </source>
</reference>
<feature type="compositionally biased region" description="Low complexity" evidence="3">
    <location>
        <begin position="231"/>
        <end position="241"/>
    </location>
</feature>
<feature type="compositionally biased region" description="Polar residues" evidence="3">
    <location>
        <begin position="451"/>
        <end position="464"/>
    </location>
</feature>
<dbReference type="SUPFAM" id="SSF47459">
    <property type="entry name" value="HLH, helix-loop-helix DNA-binding domain"/>
    <property type="match status" value="1"/>
</dbReference>
<dbReference type="KEGG" id="pco:PHACADRAFT_249271"/>
<feature type="compositionally biased region" description="Polar residues" evidence="3">
    <location>
        <begin position="255"/>
        <end position="272"/>
    </location>
</feature>
<gene>
    <name evidence="5" type="ORF">PHACADRAFT_249271</name>
</gene>
<feature type="compositionally biased region" description="Pro residues" evidence="3">
    <location>
        <begin position="373"/>
        <end position="382"/>
    </location>
</feature>
<feature type="compositionally biased region" description="Pro residues" evidence="3">
    <location>
        <begin position="400"/>
        <end position="425"/>
    </location>
</feature>
<dbReference type="GO" id="GO:0003677">
    <property type="term" value="F:DNA binding"/>
    <property type="evidence" value="ECO:0007669"/>
    <property type="project" value="UniProtKB-KW"/>
</dbReference>
<proteinExistence type="predicted"/>
<dbReference type="HOGENOM" id="CLU_034211_0_0_1"/>